<accession>A0ABZ2Y2S8</accession>
<protein>
    <submittedName>
        <fullName evidence="1">ATP-binding protein</fullName>
    </submittedName>
</protein>
<evidence type="ECO:0000313" key="1">
    <source>
        <dbReference type="EMBL" id="WZL69640.1"/>
    </source>
</evidence>
<dbReference type="GO" id="GO:0005524">
    <property type="term" value="F:ATP binding"/>
    <property type="evidence" value="ECO:0007669"/>
    <property type="project" value="UniProtKB-KW"/>
</dbReference>
<proteinExistence type="predicted"/>
<organism evidence="1 2">
    <name type="scientific">Defluviitalea saccharophila</name>
    <dbReference type="NCBI Taxonomy" id="879970"/>
    <lineage>
        <taxon>Bacteria</taxon>
        <taxon>Bacillati</taxon>
        <taxon>Bacillota</taxon>
        <taxon>Clostridia</taxon>
        <taxon>Lachnospirales</taxon>
        <taxon>Defluviitaleaceae</taxon>
        <taxon>Defluviitalea</taxon>
    </lineage>
</organism>
<keyword evidence="1" id="KW-0547">Nucleotide-binding</keyword>
<dbReference type="PANTHER" id="PTHR30595:SF6">
    <property type="entry name" value="SCHLAFEN ALBA-2 DOMAIN-CONTAINING PROTEIN"/>
    <property type="match status" value="1"/>
</dbReference>
<dbReference type="EMBL" id="CP121687">
    <property type="protein sequence ID" value="WZL69640.1"/>
    <property type="molecule type" value="Genomic_DNA"/>
</dbReference>
<name>A0ABZ2Y2S8_9FIRM</name>
<dbReference type="PANTHER" id="PTHR30595">
    <property type="entry name" value="GLPR-RELATED TRANSCRIPTIONAL REPRESSOR"/>
    <property type="match status" value="1"/>
</dbReference>
<evidence type="ECO:0000313" key="2">
    <source>
        <dbReference type="Proteomes" id="UP001486565"/>
    </source>
</evidence>
<dbReference type="Proteomes" id="UP001486565">
    <property type="component" value="Chromosome"/>
</dbReference>
<keyword evidence="2" id="KW-1185">Reference proteome</keyword>
<dbReference type="InterPro" id="IPR038475">
    <property type="entry name" value="RecG_C_sf"/>
</dbReference>
<reference evidence="1 2" key="1">
    <citation type="submission" date="2023-03" db="EMBL/GenBank/DDBJ databases">
        <title>Novel Species.</title>
        <authorList>
            <person name="Ma S."/>
        </authorList>
    </citation>
    <scope>NUCLEOTIDE SEQUENCE [LARGE SCALE GENOMIC DNA]</scope>
    <source>
        <strain evidence="1 2">LIND6LT2</strain>
    </source>
</reference>
<sequence>MEWKEKLPQGQQIAKTAIAFSNGATNKLADEEMIFELERQRRNVSFDEEIEYNYDEANLNIDKFITDFKRYTDRVLKYQDLINLKMYKQENGKLYPTRAAILLSDESNFFEYAKIKCARFKGTTVEEFIDSKEFKGPLYEQVENAVNFAKMYIARNGVIEDLQRKDTYEIPIVAIREAIVNAVVHRDYSISGSDVTVAIFDDRIEITSPGVLPKSLSIEDIKKGRSEIRNRVLARVFKEMNLIEQWGTGIQRIYQRTWFN</sequence>
<dbReference type="Gene3D" id="3.30.565.60">
    <property type="match status" value="1"/>
</dbReference>
<gene>
    <name evidence="1" type="ORF">QBE51_12760</name>
</gene>
<keyword evidence="1" id="KW-0067">ATP-binding</keyword>
<dbReference type="RefSeq" id="WP_341876627.1">
    <property type="nucleotide sequence ID" value="NZ_CP121687.1"/>
</dbReference>
<dbReference type="Pfam" id="PF13749">
    <property type="entry name" value="HATPase_c_4"/>
    <property type="match status" value="1"/>
</dbReference>